<evidence type="ECO:0000256" key="1">
    <source>
        <dbReference type="SAM" id="Phobius"/>
    </source>
</evidence>
<keyword evidence="3" id="KW-1185">Reference proteome</keyword>
<organism evidence="2 3">
    <name type="scientific">Corchorus olitorius</name>
    <dbReference type="NCBI Taxonomy" id="93759"/>
    <lineage>
        <taxon>Eukaryota</taxon>
        <taxon>Viridiplantae</taxon>
        <taxon>Streptophyta</taxon>
        <taxon>Embryophyta</taxon>
        <taxon>Tracheophyta</taxon>
        <taxon>Spermatophyta</taxon>
        <taxon>Magnoliopsida</taxon>
        <taxon>eudicotyledons</taxon>
        <taxon>Gunneridae</taxon>
        <taxon>Pentapetalae</taxon>
        <taxon>rosids</taxon>
        <taxon>malvids</taxon>
        <taxon>Malvales</taxon>
        <taxon>Malvaceae</taxon>
        <taxon>Grewioideae</taxon>
        <taxon>Apeibeae</taxon>
        <taxon>Corchorus</taxon>
    </lineage>
</organism>
<accession>A0A1R3KZG6</accession>
<protein>
    <submittedName>
        <fullName evidence="2">Uncharacterized protein</fullName>
    </submittedName>
</protein>
<dbReference type="EMBL" id="AWUE01009418">
    <property type="protein sequence ID" value="OMP12408.1"/>
    <property type="molecule type" value="Genomic_DNA"/>
</dbReference>
<feature type="transmembrane region" description="Helical" evidence="1">
    <location>
        <begin position="35"/>
        <end position="54"/>
    </location>
</feature>
<comment type="caution">
    <text evidence="2">The sequence shown here is derived from an EMBL/GenBank/DDBJ whole genome shotgun (WGS) entry which is preliminary data.</text>
</comment>
<sequence length="70" mass="8007">MAMVDTGVTHNFVAEREGPMKQRPDSLSLLVESFLPSYLFLLHDLMFFFVPVYYPNAMAVYCLTQKAFAP</sequence>
<proteinExistence type="predicted"/>
<name>A0A1R3KZG6_9ROSI</name>
<dbReference type="Proteomes" id="UP000187203">
    <property type="component" value="Unassembled WGS sequence"/>
</dbReference>
<reference evidence="3" key="1">
    <citation type="submission" date="2013-09" db="EMBL/GenBank/DDBJ databases">
        <title>Corchorus olitorius genome sequencing.</title>
        <authorList>
            <person name="Alam M."/>
            <person name="Haque M.S."/>
            <person name="Islam M.S."/>
            <person name="Emdad E.M."/>
            <person name="Islam M.M."/>
            <person name="Ahmed B."/>
            <person name="Halim A."/>
            <person name="Hossen Q.M.M."/>
            <person name="Hossain M.Z."/>
            <person name="Ahmed R."/>
            <person name="Khan M.M."/>
            <person name="Islam R."/>
            <person name="Rashid M.M."/>
            <person name="Khan S.A."/>
            <person name="Rahman M.S."/>
            <person name="Alam M."/>
            <person name="Yahiya A.S."/>
            <person name="Khan M.S."/>
            <person name="Azam M.S."/>
            <person name="Haque T."/>
            <person name="Lashkar M.Z.H."/>
            <person name="Akhand A.I."/>
            <person name="Morshed G."/>
            <person name="Roy S."/>
            <person name="Uddin K.S."/>
            <person name="Rabeya T."/>
            <person name="Hossain A.S."/>
            <person name="Chowdhury A."/>
            <person name="Snigdha A.R."/>
            <person name="Mortoza M.S."/>
            <person name="Matin S.A."/>
            <person name="Hoque S.M.E."/>
            <person name="Islam M.K."/>
            <person name="Roy D.K."/>
            <person name="Haider R."/>
            <person name="Moosa M.M."/>
            <person name="Elias S.M."/>
            <person name="Hasan A.M."/>
            <person name="Jahan S."/>
            <person name="Shafiuddin M."/>
            <person name="Mahmood N."/>
            <person name="Shommy N.S."/>
        </authorList>
    </citation>
    <scope>NUCLEOTIDE SEQUENCE [LARGE SCALE GENOMIC DNA]</scope>
    <source>
        <strain evidence="3">cv. O-4</strain>
    </source>
</reference>
<gene>
    <name evidence="2" type="ORF">COLO4_03248</name>
</gene>
<dbReference type="AlphaFoldDB" id="A0A1R3KZG6"/>
<keyword evidence="1" id="KW-1133">Transmembrane helix</keyword>
<keyword evidence="1" id="KW-0812">Transmembrane</keyword>
<evidence type="ECO:0000313" key="3">
    <source>
        <dbReference type="Proteomes" id="UP000187203"/>
    </source>
</evidence>
<keyword evidence="1" id="KW-0472">Membrane</keyword>
<evidence type="ECO:0000313" key="2">
    <source>
        <dbReference type="EMBL" id="OMP12408.1"/>
    </source>
</evidence>